<proteinExistence type="predicted"/>
<keyword evidence="1" id="KW-0614">Plasmid</keyword>
<reference evidence="1 2" key="1">
    <citation type="journal article" date="2008" name="BMC Genomics">
        <title>Complete genome of Phenylobacterium zucineum - a novel facultative intracellular bacterium isolated from human erythroleukemia cell line K562.</title>
        <authorList>
            <person name="Luo Y."/>
            <person name="Xu X."/>
            <person name="Ding Z."/>
            <person name="Liu Z."/>
            <person name="Zhang B."/>
            <person name="Yan Z."/>
            <person name="Sun J."/>
            <person name="Hu S."/>
            <person name="Hu X."/>
        </authorList>
    </citation>
    <scope>NUCLEOTIDE SEQUENCE [LARGE SCALE GENOMIC DNA]</scope>
    <source>
        <strain evidence="2">HLK1</strain>
        <plasmid evidence="2">HLK1</plasmid>
        <plasmid evidence="2">Plasmid pHLK1</plasmid>
    </source>
</reference>
<organism evidence="1 2">
    <name type="scientific">Phenylobacterium zucineum (strain HLK1)</name>
    <dbReference type="NCBI Taxonomy" id="450851"/>
    <lineage>
        <taxon>Bacteria</taxon>
        <taxon>Pseudomonadati</taxon>
        <taxon>Pseudomonadota</taxon>
        <taxon>Alphaproteobacteria</taxon>
        <taxon>Caulobacterales</taxon>
        <taxon>Caulobacteraceae</taxon>
        <taxon>Phenylobacterium</taxon>
    </lineage>
</organism>
<dbReference type="HOGENOM" id="CLU_3156078_0_0_5"/>
<dbReference type="RefSeq" id="WP_012520511.1">
    <property type="nucleotide sequence ID" value="NC_011143.1"/>
</dbReference>
<dbReference type="EMBL" id="CP000748">
    <property type="protein sequence ID" value="ACG80214.1"/>
    <property type="molecule type" value="Genomic_DNA"/>
</dbReference>
<name>B4RIN9_PHEZH</name>
<protein>
    <submittedName>
        <fullName evidence="1">Uncharacterized protein</fullName>
    </submittedName>
</protein>
<evidence type="ECO:0000313" key="1">
    <source>
        <dbReference type="EMBL" id="ACG80214.1"/>
    </source>
</evidence>
<evidence type="ECO:0000313" key="2">
    <source>
        <dbReference type="Proteomes" id="UP000001868"/>
    </source>
</evidence>
<keyword evidence="2" id="KW-1185">Reference proteome</keyword>
<gene>
    <name evidence="1" type="ordered locus">PHZ_p0271</name>
</gene>
<accession>B4RIN9</accession>
<dbReference type="KEGG" id="pzu:PHZ_p0271"/>
<sequence>MFGFIGAALALVASGLPLAWLAALLGAASDSRARVDDIWRPMTLSRTT</sequence>
<dbReference type="AlphaFoldDB" id="B4RIN9"/>
<dbReference type="Proteomes" id="UP000001868">
    <property type="component" value="Plasmid pHLK1"/>
</dbReference>
<geneLocation type="plasmid" evidence="2">
    <name>pHLK1</name>
</geneLocation>